<organism evidence="7 8">
    <name type="scientific">Parasutterella muris</name>
    <dbReference type="NCBI Taxonomy" id="2565572"/>
    <lineage>
        <taxon>Bacteria</taxon>
        <taxon>Pseudomonadati</taxon>
        <taxon>Pseudomonadota</taxon>
        <taxon>Betaproteobacteria</taxon>
        <taxon>Burkholderiales</taxon>
        <taxon>Sutterellaceae</taxon>
        <taxon>Parasutterella</taxon>
    </lineage>
</organism>
<feature type="domain" description="NlpC/P60" evidence="6">
    <location>
        <begin position="43"/>
        <end position="164"/>
    </location>
</feature>
<evidence type="ECO:0000256" key="3">
    <source>
        <dbReference type="ARBA" id="ARBA00022801"/>
    </source>
</evidence>
<comment type="caution">
    <text evidence="7">The sequence shown here is derived from an EMBL/GenBank/DDBJ whole genome shotgun (WGS) entry which is preliminary data.</text>
</comment>
<proteinExistence type="inferred from homology"/>
<dbReference type="InterPro" id="IPR051202">
    <property type="entry name" value="Peptidase_C40"/>
</dbReference>
<dbReference type="PROSITE" id="PS51257">
    <property type="entry name" value="PROKAR_LIPOPROTEIN"/>
    <property type="match status" value="1"/>
</dbReference>
<reference evidence="7 8" key="1">
    <citation type="submission" date="2019-12" db="EMBL/GenBank/DDBJ databases">
        <title>Microbes associate with the intestines of laboratory mice.</title>
        <authorList>
            <person name="Navarre W."/>
            <person name="Wong E."/>
        </authorList>
    </citation>
    <scope>NUCLEOTIDE SEQUENCE [LARGE SCALE GENOMIC DNA]</scope>
    <source>
        <strain evidence="7 8">NM82_D38</strain>
    </source>
</reference>
<name>A0A6L6YGS5_9BURK</name>
<feature type="signal peptide" evidence="5">
    <location>
        <begin position="1"/>
        <end position="24"/>
    </location>
</feature>
<evidence type="ECO:0000256" key="1">
    <source>
        <dbReference type="ARBA" id="ARBA00007074"/>
    </source>
</evidence>
<dbReference type="InterPro" id="IPR000064">
    <property type="entry name" value="NLP_P60_dom"/>
</dbReference>
<protein>
    <submittedName>
        <fullName evidence="7">Glycoside hydrolase</fullName>
    </submittedName>
</protein>
<dbReference type="PANTHER" id="PTHR47053">
    <property type="entry name" value="MUREIN DD-ENDOPEPTIDASE MEPH-RELATED"/>
    <property type="match status" value="1"/>
</dbReference>
<dbReference type="AlphaFoldDB" id="A0A6L6YGS5"/>
<dbReference type="GO" id="GO:0008234">
    <property type="term" value="F:cysteine-type peptidase activity"/>
    <property type="evidence" value="ECO:0007669"/>
    <property type="project" value="UniProtKB-KW"/>
</dbReference>
<dbReference type="PROSITE" id="PS51935">
    <property type="entry name" value="NLPC_P60"/>
    <property type="match status" value="1"/>
</dbReference>
<evidence type="ECO:0000259" key="6">
    <source>
        <dbReference type="PROSITE" id="PS51935"/>
    </source>
</evidence>
<keyword evidence="3 7" id="KW-0378">Hydrolase</keyword>
<dbReference type="SUPFAM" id="SSF54001">
    <property type="entry name" value="Cysteine proteinases"/>
    <property type="match status" value="1"/>
</dbReference>
<gene>
    <name evidence="7" type="ORF">E5987_02320</name>
</gene>
<dbReference type="Pfam" id="PF00877">
    <property type="entry name" value="NLPC_P60"/>
    <property type="match status" value="1"/>
</dbReference>
<evidence type="ECO:0000313" key="7">
    <source>
        <dbReference type="EMBL" id="MVX56042.1"/>
    </source>
</evidence>
<evidence type="ECO:0000256" key="4">
    <source>
        <dbReference type="ARBA" id="ARBA00022807"/>
    </source>
</evidence>
<comment type="similarity">
    <text evidence="1">Belongs to the peptidase C40 family.</text>
</comment>
<dbReference type="Gene3D" id="3.90.1720.10">
    <property type="entry name" value="endopeptidase domain like (from Nostoc punctiforme)"/>
    <property type="match status" value="1"/>
</dbReference>
<sequence length="164" mass="18224">MDCVCNRKLSRRTTLSLLSMLALSGCSMFSSSRYKYDPVNYNSSLGSRVLKTAMTQYGVKYAYGKSSPSDGFDCSGLIYWAYSRHGITVPRNTSGQSKAGKWTAARNTRQGDIVVFRVGKSLHTGLVADKGRFLHAPSSGGYVRMEYLNSAYWKGKIIGYRRIV</sequence>
<feature type="chain" id="PRO_5026925910" evidence="5">
    <location>
        <begin position="25"/>
        <end position="164"/>
    </location>
</feature>
<dbReference type="GO" id="GO:0006508">
    <property type="term" value="P:proteolysis"/>
    <property type="evidence" value="ECO:0007669"/>
    <property type="project" value="UniProtKB-KW"/>
</dbReference>
<dbReference type="PANTHER" id="PTHR47053:SF1">
    <property type="entry name" value="MUREIN DD-ENDOPEPTIDASE MEPH-RELATED"/>
    <property type="match status" value="1"/>
</dbReference>
<dbReference type="InterPro" id="IPR038765">
    <property type="entry name" value="Papain-like_cys_pep_sf"/>
</dbReference>
<dbReference type="OrthoDB" id="9807055at2"/>
<keyword evidence="4" id="KW-0788">Thiol protease</keyword>
<dbReference type="EMBL" id="WSRP01000005">
    <property type="protein sequence ID" value="MVX56042.1"/>
    <property type="molecule type" value="Genomic_DNA"/>
</dbReference>
<keyword evidence="2" id="KW-0645">Protease</keyword>
<keyword evidence="5" id="KW-0732">Signal</keyword>
<keyword evidence="8" id="KW-1185">Reference proteome</keyword>
<evidence type="ECO:0000256" key="2">
    <source>
        <dbReference type="ARBA" id="ARBA00022670"/>
    </source>
</evidence>
<accession>A0A6L6YGS5</accession>
<evidence type="ECO:0000313" key="8">
    <source>
        <dbReference type="Proteomes" id="UP000472580"/>
    </source>
</evidence>
<dbReference type="Proteomes" id="UP000472580">
    <property type="component" value="Unassembled WGS sequence"/>
</dbReference>
<dbReference type="RefSeq" id="WP_160334478.1">
    <property type="nucleotide sequence ID" value="NZ_WSRP01000005.1"/>
</dbReference>
<evidence type="ECO:0000256" key="5">
    <source>
        <dbReference type="SAM" id="SignalP"/>
    </source>
</evidence>